<name>A0A3P1SVV8_9GAMM</name>
<accession>A0A3P1SVV8</accession>
<comment type="caution">
    <text evidence="1">The sequence shown here is derived from an EMBL/GenBank/DDBJ whole genome shotgun (WGS) entry which is preliminary data.</text>
</comment>
<dbReference type="AlphaFoldDB" id="A0A3P1SVV8"/>
<dbReference type="EMBL" id="RQXV01000001">
    <property type="protein sequence ID" value="RRD01329.1"/>
    <property type="molecule type" value="Genomic_DNA"/>
</dbReference>
<evidence type="ECO:0000313" key="1">
    <source>
        <dbReference type="EMBL" id="RRD01329.1"/>
    </source>
</evidence>
<keyword evidence="2" id="KW-1185">Reference proteome</keyword>
<dbReference type="RefSeq" id="WP_124924402.1">
    <property type="nucleotide sequence ID" value="NZ_BMOH01000001.1"/>
</dbReference>
<organism evidence="1 2">
    <name type="scientific">Amphritea balenae</name>
    <dbReference type="NCBI Taxonomy" id="452629"/>
    <lineage>
        <taxon>Bacteria</taxon>
        <taxon>Pseudomonadati</taxon>
        <taxon>Pseudomonadota</taxon>
        <taxon>Gammaproteobacteria</taxon>
        <taxon>Oceanospirillales</taxon>
        <taxon>Oceanospirillaceae</taxon>
        <taxon>Amphritea</taxon>
    </lineage>
</organism>
<gene>
    <name evidence="1" type="ORF">EHS89_01850</name>
</gene>
<reference evidence="1 2" key="1">
    <citation type="submission" date="2018-11" db="EMBL/GenBank/DDBJ databases">
        <title>The draft genome sequence of Amphritea balenae JAMM 1525T.</title>
        <authorList>
            <person name="Fang Z."/>
            <person name="Zhang Y."/>
            <person name="Han X."/>
        </authorList>
    </citation>
    <scope>NUCLEOTIDE SEQUENCE [LARGE SCALE GENOMIC DNA]</scope>
    <source>
        <strain evidence="1 2">JAMM 1525</strain>
    </source>
</reference>
<dbReference type="Proteomes" id="UP000267535">
    <property type="component" value="Unassembled WGS sequence"/>
</dbReference>
<sequence length="182" mass="20935">MSTGTCLNTWQSAHRFYDFNLKANPALVDDLEKAWVAAMATNTLSELYDLSAIERDFLTPLDAYDGLLDIGLYPPPIVTLLYREIRRTYVMGAGRFDYDMLINGEQEPGSGNVAARKMRELAYELFDDYSYFHTRAQEMMGLKVLQKSLILSFLEEHQLPISPDTFRKGFSNWKKQQKQADL</sequence>
<proteinExistence type="predicted"/>
<protein>
    <submittedName>
        <fullName evidence="1">Uncharacterized protein</fullName>
    </submittedName>
</protein>
<evidence type="ECO:0000313" key="2">
    <source>
        <dbReference type="Proteomes" id="UP000267535"/>
    </source>
</evidence>